<dbReference type="SUPFAM" id="SSF52172">
    <property type="entry name" value="CheY-like"/>
    <property type="match status" value="1"/>
</dbReference>
<evidence type="ECO:0000256" key="5">
    <source>
        <dbReference type="PROSITE-ProRule" id="PRU00169"/>
    </source>
</evidence>
<dbReference type="Pfam" id="PF00072">
    <property type="entry name" value="Response_reg"/>
    <property type="match status" value="1"/>
</dbReference>
<protein>
    <submittedName>
        <fullName evidence="8">Two component transcriptional regulator, LuxR family</fullName>
    </submittedName>
</protein>
<dbReference type="SMART" id="SM00421">
    <property type="entry name" value="HTH_LUXR"/>
    <property type="match status" value="1"/>
</dbReference>
<evidence type="ECO:0000256" key="2">
    <source>
        <dbReference type="ARBA" id="ARBA00023015"/>
    </source>
</evidence>
<feature type="domain" description="Response regulatory" evidence="7">
    <location>
        <begin position="7"/>
        <end position="123"/>
    </location>
</feature>
<dbReference type="OrthoDB" id="3680166at2"/>
<dbReference type="Proteomes" id="UP000035199">
    <property type="component" value="Chromosome"/>
</dbReference>
<dbReference type="STRING" id="571915.CMUST_14120"/>
<keyword evidence="3" id="KW-0238">DNA-binding</keyword>
<feature type="modified residue" description="4-aspartylphosphate" evidence="5">
    <location>
        <position position="58"/>
    </location>
</feature>
<reference evidence="8 9" key="1">
    <citation type="journal article" date="2015" name="Genome Announc.">
        <title>Complete Genome Sequence of the Type Strain Corynebacterium mustelae DSM 45274, Isolated from Various Tissues of a Male Ferret with Lethal Sepsis.</title>
        <authorList>
            <person name="Ruckert C."/>
            <person name="Eimer J."/>
            <person name="Winkler A."/>
            <person name="Tauch A."/>
        </authorList>
    </citation>
    <scope>NUCLEOTIDE SEQUENCE [LARGE SCALE GENOMIC DNA]</scope>
    <source>
        <strain evidence="8 9">DSM 45274</strain>
    </source>
</reference>
<sequence>MTENLIKVLLVDDDPLVLSSIEQYFSITSRIEVAATTNSGAEALEFLNNHAVDVVLADIHMPLMDGVTLLSEVMDRPNPPIFIAITALDRDDVMLKILQSGGSGYVLKSQRPQEIIKAVFDAVEGGTIVAPHALNRLVQYLPQTGSAGSANSGSLNSGSFWVPGFEKITKTERDILELLCRGMSNVQIANELHYAQSTVKKHISNIMLVFDAKTRLELVTKVLNPEHTV</sequence>
<dbReference type="InterPro" id="IPR039420">
    <property type="entry name" value="WalR-like"/>
</dbReference>
<dbReference type="PRINTS" id="PR00038">
    <property type="entry name" value="HTHLUXR"/>
</dbReference>
<keyword evidence="4" id="KW-0804">Transcription</keyword>
<dbReference type="InterPro" id="IPR000792">
    <property type="entry name" value="Tscrpt_reg_LuxR_C"/>
</dbReference>
<feature type="domain" description="HTH luxR-type" evidence="6">
    <location>
        <begin position="164"/>
        <end position="226"/>
    </location>
</feature>
<evidence type="ECO:0000259" key="7">
    <source>
        <dbReference type="PROSITE" id="PS50110"/>
    </source>
</evidence>
<dbReference type="AlphaFoldDB" id="A0A0G3H7M7"/>
<reference evidence="9" key="2">
    <citation type="submission" date="2015-05" db="EMBL/GenBank/DDBJ databases">
        <title>Complete genome sequence of Corynebacterium mustelae DSM 45274, isolated from various tissues of a male ferret with lethal sepsis.</title>
        <authorList>
            <person name="Ruckert C."/>
            <person name="Albersmeier A."/>
            <person name="Winkler A."/>
            <person name="Tauch A."/>
        </authorList>
    </citation>
    <scope>NUCLEOTIDE SEQUENCE [LARGE SCALE GENOMIC DNA]</scope>
    <source>
        <strain evidence="9">DSM 45274</strain>
    </source>
</reference>
<evidence type="ECO:0000256" key="3">
    <source>
        <dbReference type="ARBA" id="ARBA00023125"/>
    </source>
</evidence>
<dbReference type="PATRIC" id="fig|571915.4.peg.3030"/>
<dbReference type="EMBL" id="CP011542">
    <property type="protein sequence ID" value="AKK07117.1"/>
    <property type="molecule type" value="Genomic_DNA"/>
</dbReference>
<keyword evidence="2" id="KW-0805">Transcription regulation</keyword>
<dbReference type="Pfam" id="PF00196">
    <property type="entry name" value="GerE"/>
    <property type="match status" value="1"/>
</dbReference>
<dbReference type="GO" id="GO:0000160">
    <property type="term" value="P:phosphorelay signal transduction system"/>
    <property type="evidence" value="ECO:0007669"/>
    <property type="project" value="InterPro"/>
</dbReference>
<dbReference type="GO" id="GO:0003677">
    <property type="term" value="F:DNA binding"/>
    <property type="evidence" value="ECO:0007669"/>
    <property type="project" value="UniProtKB-KW"/>
</dbReference>
<dbReference type="CDD" id="cd06170">
    <property type="entry name" value="LuxR_C_like"/>
    <property type="match status" value="1"/>
</dbReference>
<organism evidence="8 9">
    <name type="scientific">Corynebacterium mustelae</name>
    <dbReference type="NCBI Taxonomy" id="571915"/>
    <lineage>
        <taxon>Bacteria</taxon>
        <taxon>Bacillati</taxon>
        <taxon>Actinomycetota</taxon>
        <taxon>Actinomycetes</taxon>
        <taxon>Mycobacteriales</taxon>
        <taxon>Corynebacteriaceae</taxon>
        <taxon>Corynebacterium</taxon>
    </lineage>
</organism>
<dbReference type="RefSeq" id="WP_047263010.1">
    <property type="nucleotide sequence ID" value="NZ_CP011542.1"/>
</dbReference>
<evidence type="ECO:0000259" key="6">
    <source>
        <dbReference type="PROSITE" id="PS50043"/>
    </source>
</evidence>
<evidence type="ECO:0000256" key="4">
    <source>
        <dbReference type="ARBA" id="ARBA00023163"/>
    </source>
</evidence>
<evidence type="ECO:0000313" key="8">
    <source>
        <dbReference type="EMBL" id="AKK07117.1"/>
    </source>
</evidence>
<evidence type="ECO:0000313" key="9">
    <source>
        <dbReference type="Proteomes" id="UP000035199"/>
    </source>
</evidence>
<dbReference type="CDD" id="cd17535">
    <property type="entry name" value="REC_NarL-like"/>
    <property type="match status" value="1"/>
</dbReference>
<dbReference type="InterPro" id="IPR058245">
    <property type="entry name" value="NreC/VraR/RcsB-like_REC"/>
</dbReference>
<proteinExistence type="predicted"/>
<dbReference type="GO" id="GO:0006355">
    <property type="term" value="P:regulation of DNA-templated transcription"/>
    <property type="evidence" value="ECO:0007669"/>
    <property type="project" value="InterPro"/>
</dbReference>
<dbReference type="PANTHER" id="PTHR43214:SF24">
    <property type="entry name" value="TRANSCRIPTIONAL REGULATORY PROTEIN NARL-RELATED"/>
    <property type="match status" value="1"/>
</dbReference>
<evidence type="ECO:0000256" key="1">
    <source>
        <dbReference type="ARBA" id="ARBA00022553"/>
    </source>
</evidence>
<name>A0A0G3H7M7_9CORY</name>
<keyword evidence="9" id="KW-1185">Reference proteome</keyword>
<dbReference type="KEGG" id="cmv:CMUST_14120"/>
<dbReference type="InterPro" id="IPR001789">
    <property type="entry name" value="Sig_transdc_resp-reg_receiver"/>
</dbReference>
<gene>
    <name evidence="8" type="ORF">CMUST_14120</name>
</gene>
<dbReference type="Gene3D" id="3.40.50.2300">
    <property type="match status" value="1"/>
</dbReference>
<keyword evidence="1 5" id="KW-0597">Phosphoprotein</keyword>
<dbReference type="PROSITE" id="PS50043">
    <property type="entry name" value="HTH_LUXR_2"/>
    <property type="match status" value="1"/>
</dbReference>
<dbReference type="SMART" id="SM00448">
    <property type="entry name" value="REC"/>
    <property type="match status" value="1"/>
</dbReference>
<dbReference type="InterPro" id="IPR016032">
    <property type="entry name" value="Sig_transdc_resp-reg_C-effctor"/>
</dbReference>
<dbReference type="PROSITE" id="PS50110">
    <property type="entry name" value="RESPONSE_REGULATORY"/>
    <property type="match status" value="1"/>
</dbReference>
<dbReference type="PANTHER" id="PTHR43214">
    <property type="entry name" value="TWO-COMPONENT RESPONSE REGULATOR"/>
    <property type="match status" value="1"/>
</dbReference>
<dbReference type="InterPro" id="IPR011006">
    <property type="entry name" value="CheY-like_superfamily"/>
</dbReference>
<accession>A0A0G3H7M7</accession>
<dbReference type="SUPFAM" id="SSF46894">
    <property type="entry name" value="C-terminal effector domain of the bipartite response regulators"/>
    <property type="match status" value="1"/>
</dbReference>